<dbReference type="OrthoDB" id="6162624at2759"/>
<protein>
    <submittedName>
        <fullName evidence="1">Uncharacterized protein</fullName>
    </submittedName>
</protein>
<gene>
    <name evidence="1" type="ORF">PXEA_LOCUS9982</name>
</gene>
<evidence type="ECO:0000313" key="2">
    <source>
        <dbReference type="Proteomes" id="UP000784294"/>
    </source>
</evidence>
<keyword evidence="2" id="KW-1185">Reference proteome</keyword>
<reference evidence="1" key="1">
    <citation type="submission" date="2018-11" db="EMBL/GenBank/DDBJ databases">
        <authorList>
            <consortium name="Pathogen Informatics"/>
        </authorList>
    </citation>
    <scope>NUCLEOTIDE SEQUENCE</scope>
</reference>
<sequence>MMIGVPSPTYGPLNLLNLPSSNVSTGLNHQILYHHASLPSPMLSSNPVSITGVYQGPQHSWYLPQINHSLLAAQHPMINYQLSSFISSHVNPHQPVSIRHQALTPYPPILPTQPSGAANAQSLFLAASPGSFTSANLGLNGLSSGSLPVSQVITSNSSSSNLDQERVNVPAASPRSGGTLLNSFISSNVSNAETNNSGSVNTDYYVMVHVETGETFSVRVGDQIQHIHGALKSLHFYELSFDPDIYSSCYFHLA</sequence>
<proteinExistence type="predicted"/>
<organism evidence="1 2">
    <name type="scientific">Protopolystoma xenopodis</name>
    <dbReference type="NCBI Taxonomy" id="117903"/>
    <lineage>
        <taxon>Eukaryota</taxon>
        <taxon>Metazoa</taxon>
        <taxon>Spiralia</taxon>
        <taxon>Lophotrochozoa</taxon>
        <taxon>Platyhelminthes</taxon>
        <taxon>Monogenea</taxon>
        <taxon>Polyopisthocotylea</taxon>
        <taxon>Polystomatidea</taxon>
        <taxon>Polystomatidae</taxon>
        <taxon>Protopolystoma</taxon>
    </lineage>
</organism>
<name>A0A3S5CKS9_9PLAT</name>
<dbReference type="AlphaFoldDB" id="A0A3S5CKS9"/>
<dbReference type="EMBL" id="CAAALY010028850">
    <property type="protein sequence ID" value="VEL16542.1"/>
    <property type="molecule type" value="Genomic_DNA"/>
</dbReference>
<accession>A0A3S5CKS9</accession>
<comment type="caution">
    <text evidence="1">The sequence shown here is derived from an EMBL/GenBank/DDBJ whole genome shotgun (WGS) entry which is preliminary data.</text>
</comment>
<dbReference type="Proteomes" id="UP000784294">
    <property type="component" value="Unassembled WGS sequence"/>
</dbReference>
<evidence type="ECO:0000313" key="1">
    <source>
        <dbReference type="EMBL" id="VEL16542.1"/>
    </source>
</evidence>